<dbReference type="Pfam" id="PF03880">
    <property type="entry name" value="DbpA"/>
    <property type="match status" value="1"/>
</dbReference>
<comment type="similarity">
    <text evidence="5 6">Belongs to the DEAD box helicase family.</text>
</comment>
<dbReference type="InterPro" id="IPR044742">
    <property type="entry name" value="DEAD/DEAH_RhlB"/>
</dbReference>
<name>A0ABX8A7X6_9BRAD</name>
<feature type="region of interest" description="Disordered" evidence="7">
    <location>
        <begin position="561"/>
        <end position="735"/>
    </location>
</feature>
<dbReference type="Pfam" id="PF00271">
    <property type="entry name" value="Helicase_C"/>
    <property type="match status" value="1"/>
</dbReference>
<evidence type="ECO:0000256" key="1">
    <source>
        <dbReference type="ARBA" id="ARBA00022741"/>
    </source>
</evidence>
<dbReference type="PANTHER" id="PTHR47959">
    <property type="entry name" value="ATP-DEPENDENT RNA HELICASE RHLE-RELATED"/>
    <property type="match status" value="1"/>
</dbReference>
<dbReference type="PROSITE" id="PS51192">
    <property type="entry name" value="HELICASE_ATP_BIND_1"/>
    <property type="match status" value="1"/>
</dbReference>
<accession>A0ABX8A7X6</accession>
<feature type="domain" description="Helicase ATP-binding" evidence="8">
    <location>
        <begin position="50"/>
        <end position="226"/>
    </location>
</feature>
<dbReference type="CDD" id="cd18787">
    <property type="entry name" value="SF2_C_DEAD"/>
    <property type="match status" value="1"/>
</dbReference>
<feature type="compositionally biased region" description="Basic and acidic residues" evidence="7">
    <location>
        <begin position="583"/>
        <end position="705"/>
    </location>
</feature>
<dbReference type="InterPro" id="IPR050079">
    <property type="entry name" value="DEAD_box_RNA_helicase"/>
</dbReference>
<dbReference type="CDD" id="cd00268">
    <property type="entry name" value="DEADc"/>
    <property type="match status" value="1"/>
</dbReference>
<dbReference type="SMART" id="SM00487">
    <property type="entry name" value="DEXDc"/>
    <property type="match status" value="1"/>
</dbReference>
<dbReference type="SUPFAM" id="SSF52540">
    <property type="entry name" value="P-loop containing nucleoside triphosphate hydrolases"/>
    <property type="match status" value="1"/>
</dbReference>
<dbReference type="InterPro" id="IPR000629">
    <property type="entry name" value="RNA-helicase_DEAD-box_CS"/>
</dbReference>
<organism evidence="10 11">
    <name type="scientific">Tardiphaga alba</name>
    <dbReference type="NCBI Taxonomy" id="340268"/>
    <lineage>
        <taxon>Bacteria</taxon>
        <taxon>Pseudomonadati</taxon>
        <taxon>Pseudomonadota</taxon>
        <taxon>Alphaproteobacteria</taxon>
        <taxon>Hyphomicrobiales</taxon>
        <taxon>Nitrobacteraceae</taxon>
        <taxon>Tardiphaga</taxon>
    </lineage>
</organism>
<evidence type="ECO:0000313" key="10">
    <source>
        <dbReference type="EMBL" id="QUS39763.1"/>
    </source>
</evidence>
<dbReference type="EMBL" id="CP036498">
    <property type="protein sequence ID" value="QUS39763.1"/>
    <property type="molecule type" value="Genomic_DNA"/>
</dbReference>
<keyword evidence="2 6" id="KW-0378">Hydrolase</keyword>
<feature type="compositionally biased region" description="Basic and acidic residues" evidence="7">
    <location>
        <begin position="460"/>
        <end position="489"/>
    </location>
</feature>
<dbReference type="InterPro" id="IPR011545">
    <property type="entry name" value="DEAD/DEAH_box_helicase_dom"/>
</dbReference>
<dbReference type="GO" id="GO:0004386">
    <property type="term" value="F:helicase activity"/>
    <property type="evidence" value="ECO:0007669"/>
    <property type="project" value="UniProtKB-KW"/>
</dbReference>
<keyword evidence="3 6" id="KW-0347">Helicase</keyword>
<dbReference type="CDD" id="cd12252">
    <property type="entry name" value="RRM_DbpA"/>
    <property type="match status" value="1"/>
</dbReference>
<proteinExistence type="inferred from homology"/>
<keyword evidence="11" id="KW-1185">Reference proteome</keyword>
<feature type="region of interest" description="Disordered" evidence="7">
    <location>
        <begin position="449"/>
        <end position="493"/>
    </location>
</feature>
<evidence type="ECO:0000256" key="2">
    <source>
        <dbReference type="ARBA" id="ARBA00022801"/>
    </source>
</evidence>
<protein>
    <submittedName>
        <fullName evidence="10">DEAD/DEAH box helicase</fullName>
    </submittedName>
</protein>
<evidence type="ECO:0000259" key="8">
    <source>
        <dbReference type="PROSITE" id="PS51192"/>
    </source>
</evidence>
<dbReference type="SMART" id="SM00490">
    <property type="entry name" value="HELICc"/>
    <property type="match status" value="1"/>
</dbReference>
<dbReference type="Gene3D" id="3.30.70.330">
    <property type="match status" value="1"/>
</dbReference>
<dbReference type="InterPro" id="IPR001650">
    <property type="entry name" value="Helicase_C-like"/>
</dbReference>
<evidence type="ECO:0000259" key="9">
    <source>
        <dbReference type="PROSITE" id="PS51194"/>
    </source>
</evidence>
<feature type="compositionally biased region" description="Basic and acidic residues" evidence="7">
    <location>
        <begin position="715"/>
        <end position="727"/>
    </location>
</feature>
<dbReference type="PANTHER" id="PTHR47959:SF1">
    <property type="entry name" value="ATP-DEPENDENT RNA HELICASE DBPA"/>
    <property type="match status" value="1"/>
</dbReference>
<evidence type="ECO:0000256" key="3">
    <source>
        <dbReference type="ARBA" id="ARBA00022806"/>
    </source>
</evidence>
<reference evidence="10 11" key="1">
    <citation type="submission" date="2019-02" db="EMBL/GenBank/DDBJ databases">
        <title>Emended description of the genus Rhodopseudomonas and description of Rhodopseudomonas albus sp. nov., a non-phototrophic, heavy-metal-tolerant bacterium isolated from garden soil.</title>
        <authorList>
            <person name="Bao Z."/>
            <person name="Cao W.W."/>
            <person name="Sato Y."/>
            <person name="Nishizawa T."/>
            <person name="Zhao J."/>
            <person name="Guo Y."/>
            <person name="Ohta H."/>
        </authorList>
    </citation>
    <scope>NUCLEOTIDE SEQUENCE [LARGE SCALE GENOMIC DNA]</scope>
    <source>
        <strain evidence="10 11">SK50-23</strain>
    </source>
</reference>
<sequence>MSPVSSGRNLRPAATKVTYPVSFESTPPALARALAERNYRESTPVQTAVLADEAVGRDLLVSAQTGSGKTVAYGLAIAADLLEGAERLPQAGAPLALIVAPTRELALQVHGELTWLYAQAGARVVSCVGGMDPRTEQRALAAGAHIVVGTPGRLCDHLRRNRLDISQIKAVVLDEADEMLDMGFREDMEFILETTPESRRTLLFSATMPRGIAKLAQQYQDNAFRIEVAGSEGGHSDIEYRAIRISPNDVDHAVVNVLRYFESPTSIVFCNTRNAVKHLQGVLLERGFSVVALSGELSQNERTHALQALRDGHARICVATDVAARGIDLPNLGLVIHAELPNDPEVMQHRSGRTGRAGRKGISVLLVPPSRRRRAEFLLQLAETEAVWGAAPTVDEIRVLDEERMMSDKIFDDAANEDDAVFAKKLLERHPAETIATALARLYRSRLPSPEEVEDPGTFRARDREDRAGSRRKAEDGGPVRKTPKKNEPMGEGAKWFRAAIGRQKNAEARWLLPMICRRGGIEKNDVGAIKIYDGATEFEISAAAAERFVTMIKRPDKEDNIRIDALPNGPEGGTITPMPRGGGDRDFPPKRHRKGGDDFRSDGDRPDFKAKDSYKGKSWKEDGPRERPRGDKPYAAKSFDDRPRTDRKPKYDPMKADRAREPSASWDDRKPKRDGGYEGKKPFEARGEGKKYEGKKPDFHDKPRKEKKTYVAKAKREGAAKFEKPAFGKKKNKG</sequence>
<dbReference type="Gene3D" id="3.40.50.300">
    <property type="entry name" value="P-loop containing nucleotide triphosphate hydrolases"/>
    <property type="match status" value="2"/>
</dbReference>
<dbReference type="Pfam" id="PF00270">
    <property type="entry name" value="DEAD"/>
    <property type="match status" value="1"/>
</dbReference>
<keyword evidence="4 6" id="KW-0067">ATP-binding</keyword>
<evidence type="ECO:0000256" key="7">
    <source>
        <dbReference type="SAM" id="MobiDB-lite"/>
    </source>
</evidence>
<dbReference type="PROSITE" id="PS51194">
    <property type="entry name" value="HELICASE_CTER"/>
    <property type="match status" value="1"/>
</dbReference>
<dbReference type="InterPro" id="IPR012677">
    <property type="entry name" value="Nucleotide-bd_a/b_plait_sf"/>
</dbReference>
<feature type="domain" description="Helicase C-terminal" evidence="9">
    <location>
        <begin position="249"/>
        <end position="405"/>
    </location>
</feature>
<gene>
    <name evidence="10" type="ORF">RPMA_13625</name>
</gene>
<dbReference type="InterPro" id="IPR005580">
    <property type="entry name" value="DbpA/CsdA_RNA-bd_dom"/>
</dbReference>
<evidence type="ECO:0000256" key="6">
    <source>
        <dbReference type="RuleBase" id="RU000492"/>
    </source>
</evidence>
<evidence type="ECO:0000256" key="4">
    <source>
        <dbReference type="ARBA" id="ARBA00022840"/>
    </source>
</evidence>
<keyword evidence="1 6" id="KW-0547">Nucleotide-binding</keyword>
<dbReference type="InterPro" id="IPR027417">
    <property type="entry name" value="P-loop_NTPase"/>
</dbReference>
<dbReference type="PROSITE" id="PS00039">
    <property type="entry name" value="DEAD_ATP_HELICASE"/>
    <property type="match status" value="1"/>
</dbReference>
<dbReference type="InterPro" id="IPR014001">
    <property type="entry name" value="Helicase_ATP-bd"/>
</dbReference>
<dbReference type="Proteomes" id="UP000682843">
    <property type="component" value="Chromosome"/>
</dbReference>
<evidence type="ECO:0000313" key="11">
    <source>
        <dbReference type="Proteomes" id="UP000682843"/>
    </source>
</evidence>
<evidence type="ECO:0000256" key="5">
    <source>
        <dbReference type="ARBA" id="ARBA00038437"/>
    </source>
</evidence>